<keyword evidence="6" id="KW-0479">Metal-binding</keyword>
<reference evidence="15 16" key="1">
    <citation type="submission" date="2018-06" db="EMBL/GenBank/DDBJ databases">
        <title>A transcriptomic atlas of mushroom development highlights an independent origin of complex multicellularity.</title>
        <authorList>
            <consortium name="DOE Joint Genome Institute"/>
            <person name="Krizsan K."/>
            <person name="Almasi E."/>
            <person name="Merenyi Z."/>
            <person name="Sahu N."/>
            <person name="Viragh M."/>
            <person name="Koszo T."/>
            <person name="Mondo S."/>
            <person name="Kiss B."/>
            <person name="Balint B."/>
            <person name="Kues U."/>
            <person name="Barry K."/>
            <person name="Hegedus J.C."/>
            <person name="Henrissat B."/>
            <person name="Johnson J."/>
            <person name="Lipzen A."/>
            <person name="Ohm R."/>
            <person name="Nagy I."/>
            <person name="Pangilinan J."/>
            <person name="Yan J."/>
            <person name="Xiong Y."/>
            <person name="Grigoriev I.V."/>
            <person name="Hibbett D.S."/>
            <person name="Nagy L.G."/>
        </authorList>
    </citation>
    <scope>NUCLEOTIDE SEQUENCE [LARGE SCALE GENOMIC DNA]</scope>
    <source>
        <strain evidence="15 16">SZMC22713</strain>
    </source>
</reference>
<keyword evidence="16" id="KW-1185">Reference proteome</keyword>
<feature type="domain" description="Endonuclease/exonuclease/phosphatase" evidence="14">
    <location>
        <begin position="9"/>
        <end position="263"/>
    </location>
</feature>
<dbReference type="AlphaFoldDB" id="A0A4Y7QK97"/>
<dbReference type="GO" id="GO:0016020">
    <property type="term" value="C:membrane"/>
    <property type="evidence" value="ECO:0007669"/>
    <property type="project" value="UniProtKB-SubCell"/>
</dbReference>
<evidence type="ECO:0000313" key="16">
    <source>
        <dbReference type="Proteomes" id="UP000294933"/>
    </source>
</evidence>
<dbReference type="GO" id="GO:0004767">
    <property type="term" value="F:sphingomyelin phosphodiesterase activity"/>
    <property type="evidence" value="ECO:0007669"/>
    <property type="project" value="InterPro"/>
</dbReference>
<evidence type="ECO:0000256" key="5">
    <source>
        <dbReference type="ARBA" id="ARBA00022692"/>
    </source>
</evidence>
<dbReference type="PANTHER" id="PTHR16320">
    <property type="entry name" value="SPHINGOMYELINASE FAMILY MEMBER"/>
    <property type="match status" value="1"/>
</dbReference>
<keyword evidence="12 13" id="KW-0472">Membrane</keyword>
<comment type="pathway">
    <text evidence="2">Lipid metabolism; sphingolipid metabolism.</text>
</comment>
<evidence type="ECO:0000256" key="13">
    <source>
        <dbReference type="SAM" id="Phobius"/>
    </source>
</evidence>
<dbReference type="OrthoDB" id="387657at2759"/>
<keyword evidence="8" id="KW-0460">Magnesium</keyword>
<evidence type="ECO:0000256" key="1">
    <source>
        <dbReference type="ARBA" id="ARBA00004141"/>
    </source>
</evidence>
<keyword evidence="11" id="KW-0443">Lipid metabolism</keyword>
<dbReference type="InterPro" id="IPR036691">
    <property type="entry name" value="Endo/exonu/phosph_ase_sf"/>
</dbReference>
<dbReference type="PANTHER" id="PTHR16320:SF24">
    <property type="entry name" value="PHOSPHODIESTERASE, PUTATIVE-RELATED"/>
    <property type="match status" value="1"/>
</dbReference>
<dbReference type="GO" id="GO:0006665">
    <property type="term" value="P:sphingolipid metabolic process"/>
    <property type="evidence" value="ECO:0007669"/>
    <property type="project" value="UniProtKB-KW"/>
</dbReference>
<evidence type="ECO:0000256" key="2">
    <source>
        <dbReference type="ARBA" id="ARBA00004760"/>
    </source>
</evidence>
<keyword evidence="5 13" id="KW-0812">Transmembrane</keyword>
<dbReference type="InterPro" id="IPR038772">
    <property type="entry name" value="Sph/SMPD2-like"/>
</dbReference>
<evidence type="ECO:0000256" key="4">
    <source>
        <dbReference type="ARBA" id="ARBA00006335"/>
    </source>
</evidence>
<dbReference type="STRING" id="50990.A0A4Y7QK97"/>
<gene>
    <name evidence="15" type="ORF">BD410DRAFT_782034</name>
</gene>
<dbReference type="GO" id="GO:0046872">
    <property type="term" value="F:metal ion binding"/>
    <property type="evidence" value="ECO:0007669"/>
    <property type="project" value="UniProtKB-KW"/>
</dbReference>
<organism evidence="15 16">
    <name type="scientific">Rickenella mellea</name>
    <dbReference type="NCBI Taxonomy" id="50990"/>
    <lineage>
        <taxon>Eukaryota</taxon>
        <taxon>Fungi</taxon>
        <taxon>Dikarya</taxon>
        <taxon>Basidiomycota</taxon>
        <taxon>Agaricomycotina</taxon>
        <taxon>Agaricomycetes</taxon>
        <taxon>Hymenochaetales</taxon>
        <taxon>Rickenellaceae</taxon>
        <taxon>Rickenella</taxon>
    </lineage>
</organism>
<evidence type="ECO:0000256" key="9">
    <source>
        <dbReference type="ARBA" id="ARBA00022919"/>
    </source>
</evidence>
<keyword evidence="7" id="KW-0378">Hydrolase</keyword>
<feature type="transmembrane region" description="Helical" evidence="13">
    <location>
        <begin position="370"/>
        <end position="394"/>
    </location>
</feature>
<dbReference type="VEuPathDB" id="FungiDB:BD410DRAFT_782034"/>
<evidence type="ECO:0000256" key="12">
    <source>
        <dbReference type="ARBA" id="ARBA00023136"/>
    </source>
</evidence>
<evidence type="ECO:0000259" key="14">
    <source>
        <dbReference type="Pfam" id="PF03372"/>
    </source>
</evidence>
<evidence type="ECO:0000256" key="3">
    <source>
        <dbReference type="ARBA" id="ARBA00004991"/>
    </source>
</evidence>
<evidence type="ECO:0000313" key="15">
    <source>
        <dbReference type="EMBL" id="TDL28073.1"/>
    </source>
</evidence>
<evidence type="ECO:0000256" key="7">
    <source>
        <dbReference type="ARBA" id="ARBA00022801"/>
    </source>
</evidence>
<comment type="pathway">
    <text evidence="3">Sphingolipid metabolism.</text>
</comment>
<dbReference type="EMBL" id="ML170158">
    <property type="protein sequence ID" value="TDL28073.1"/>
    <property type="molecule type" value="Genomic_DNA"/>
</dbReference>
<evidence type="ECO:0000256" key="11">
    <source>
        <dbReference type="ARBA" id="ARBA00023098"/>
    </source>
</evidence>
<accession>A0A4Y7QK97</accession>
<comment type="similarity">
    <text evidence="4">Belongs to the neutral sphingomyelinase family.</text>
</comment>
<keyword evidence="9" id="KW-0746">Sphingolipid metabolism</keyword>
<comment type="subcellular location">
    <subcellularLocation>
        <location evidence="1">Membrane</location>
        <topology evidence="1">Multi-pass membrane protein</topology>
    </subcellularLocation>
</comment>
<feature type="transmembrane region" description="Helical" evidence="13">
    <location>
        <begin position="344"/>
        <end position="364"/>
    </location>
</feature>
<name>A0A4Y7QK97_9AGAM</name>
<dbReference type="Gene3D" id="3.60.10.10">
    <property type="entry name" value="Endonuclease/exonuclease/phosphatase"/>
    <property type="match status" value="1"/>
</dbReference>
<sequence>MSESQIRVLTLNCWGLKYVSKNRRKRIQAITNELARAAYDIVALQELWVFADYELVRNSVPQLSYSKFFYSGALGSGLALFSRFPIIDATIHPYSLNGSPIDVAAGDWFVGKAAARVLIEHPVLGLVEVFNTHLFAKGGEDGPEHNRAHRLVNAWEFAKLARTAADKGRYVIAMGDFNSIPTSLPMSVIREHSGLTDVWTVVHGELPHTSVNQISPTSAIQTFGVTADSPINTFSAGKSLDPTARKHLGKRLDYILFRQPTNFDMTHPYLNGTHAQVVLTTKVPGHHFSYSDHFALEATFEIKTPSPDHQRVVSTHVSEDSIRVVLQALGECYRISKSRSRMQLATFATCIAALIALTISSAWLPHSWLSSLFMLVTIIISWSATTLFYVGFLFGNWESRALMNIIEELEILQNYQRRRTGVSIEEMDT</sequence>
<keyword evidence="10 13" id="KW-1133">Transmembrane helix</keyword>
<protein>
    <submittedName>
        <fullName evidence="15">DNase I-like protein</fullName>
    </submittedName>
</protein>
<dbReference type="Proteomes" id="UP000294933">
    <property type="component" value="Unassembled WGS sequence"/>
</dbReference>
<evidence type="ECO:0000256" key="8">
    <source>
        <dbReference type="ARBA" id="ARBA00022842"/>
    </source>
</evidence>
<evidence type="ECO:0000256" key="10">
    <source>
        <dbReference type="ARBA" id="ARBA00022989"/>
    </source>
</evidence>
<proteinExistence type="inferred from homology"/>
<dbReference type="Pfam" id="PF03372">
    <property type="entry name" value="Exo_endo_phos"/>
    <property type="match status" value="1"/>
</dbReference>
<dbReference type="SUPFAM" id="SSF56219">
    <property type="entry name" value="DNase I-like"/>
    <property type="match status" value="1"/>
</dbReference>
<evidence type="ECO:0000256" key="6">
    <source>
        <dbReference type="ARBA" id="ARBA00022723"/>
    </source>
</evidence>
<dbReference type="InterPro" id="IPR005135">
    <property type="entry name" value="Endo/exonuclease/phosphatase"/>
</dbReference>